<name>A0AA48WB71_9BURK</name>
<keyword evidence="1" id="KW-1133">Transmembrane helix</keyword>
<gene>
    <name evidence="3" type="ORF">IV454_28600</name>
</gene>
<dbReference type="Pfam" id="PF06580">
    <property type="entry name" value="His_kinase"/>
    <property type="match status" value="1"/>
</dbReference>
<reference evidence="3 4" key="1">
    <citation type="submission" date="2020-11" db="EMBL/GenBank/DDBJ databases">
        <authorList>
            <person name="Sun Q."/>
        </authorList>
    </citation>
    <scope>NUCLEOTIDE SEQUENCE [LARGE SCALE GENOMIC DNA]</scope>
    <source>
        <strain evidence="3 4">P8398</strain>
    </source>
</reference>
<dbReference type="InterPro" id="IPR010559">
    <property type="entry name" value="Sig_transdc_His_kin_internal"/>
</dbReference>
<sequence>MNAIPPPSHTSSHPLDMIPLFRRWRGSAWRDVLYTGIWNLLIALFLAAANMLFSGDSRGFPAFFGPTLVISNVIGYLIHAVLSGGDWLLRGWPSRLTGLPRMLYFLTTVSLCVVAGLLLGNALLRGVNPMRYLSGAASLAPLLPFALFAALIMAIVLVSGERRIATETLAARQGEQIASAAQQLAEARLRALQAQIEPHFLYNTLANVVGLIDTDPAQARHMLERFIDYLRASLAASRADQATLGAELDLVAAYLDVLAVRMGARLSYRIEADGCRDIAMPPMLLQPVVENAVSHGLEPKVEGGQIVIRAAFRDAQLCIEVSDTGAGLGNAPPKPGGGVGLSNLRSRLRSVYGPGAQVQLLENEPCGITVRLLLPLKDTLPSTIHAPS</sequence>
<keyword evidence="3" id="KW-0808">Transferase</keyword>
<evidence type="ECO:0000256" key="1">
    <source>
        <dbReference type="SAM" id="Phobius"/>
    </source>
</evidence>
<protein>
    <submittedName>
        <fullName evidence="3">Histidine kinase</fullName>
    </submittedName>
</protein>
<dbReference type="InterPro" id="IPR050640">
    <property type="entry name" value="Bact_2-comp_sensor_kinase"/>
</dbReference>
<keyword evidence="1" id="KW-0812">Transmembrane</keyword>
<feature type="domain" description="Histidine kinase" evidence="2">
    <location>
        <begin position="223"/>
        <end position="378"/>
    </location>
</feature>
<organism evidence="3 4">
    <name type="scientific">Massilia antarctica</name>
    <dbReference type="NCBI Taxonomy" id="2765360"/>
    <lineage>
        <taxon>Bacteria</taxon>
        <taxon>Pseudomonadati</taxon>
        <taxon>Pseudomonadota</taxon>
        <taxon>Betaproteobacteria</taxon>
        <taxon>Burkholderiales</taxon>
        <taxon>Oxalobacteraceae</taxon>
        <taxon>Telluria group</taxon>
        <taxon>Massilia</taxon>
    </lineage>
</organism>
<dbReference type="PANTHER" id="PTHR34220">
    <property type="entry name" value="SENSOR HISTIDINE KINASE YPDA"/>
    <property type="match status" value="1"/>
</dbReference>
<dbReference type="Gene3D" id="3.30.565.10">
    <property type="entry name" value="Histidine kinase-like ATPase, C-terminal domain"/>
    <property type="match status" value="1"/>
</dbReference>
<dbReference type="InterPro" id="IPR036890">
    <property type="entry name" value="HATPase_C_sf"/>
</dbReference>
<keyword evidence="3" id="KW-0418">Kinase</keyword>
<dbReference type="GO" id="GO:0016301">
    <property type="term" value="F:kinase activity"/>
    <property type="evidence" value="ECO:0007669"/>
    <property type="project" value="UniProtKB-KW"/>
</dbReference>
<dbReference type="Pfam" id="PF02518">
    <property type="entry name" value="HATPase_c"/>
    <property type="match status" value="1"/>
</dbReference>
<dbReference type="InterPro" id="IPR005467">
    <property type="entry name" value="His_kinase_dom"/>
</dbReference>
<evidence type="ECO:0000313" key="4">
    <source>
        <dbReference type="Proteomes" id="UP000662888"/>
    </source>
</evidence>
<dbReference type="SUPFAM" id="SSF55874">
    <property type="entry name" value="ATPase domain of HSP90 chaperone/DNA topoisomerase II/histidine kinase"/>
    <property type="match status" value="1"/>
</dbReference>
<dbReference type="EMBL" id="CP065053">
    <property type="protein sequence ID" value="QPI49361.1"/>
    <property type="molecule type" value="Genomic_DNA"/>
</dbReference>
<dbReference type="PROSITE" id="PS50109">
    <property type="entry name" value="HIS_KIN"/>
    <property type="match status" value="1"/>
</dbReference>
<accession>A0AA48WB71</accession>
<evidence type="ECO:0000313" key="3">
    <source>
        <dbReference type="EMBL" id="QPI49361.1"/>
    </source>
</evidence>
<dbReference type="InterPro" id="IPR003594">
    <property type="entry name" value="HATPase_dom"/>
</dbReference>
<proteinExistence type="predicted"/>
<keyword evidence="1" id="KW-0472">Membrane</keyword>
<feature type="transmembrane region" description="Helical" evidence="1">
    <location>
        <begin position="60"/>
        <end position="82"/>
    </location>
</feature>
<feature type="transmembrane region" description="Helical" evidence="1">
    <location>
        <begin position="102"/>
        <end position="124"/>
    </location>
</feature>
<feature type="transmembrane region" description="Helical" evidence="1">
    <location>
        <begin position="136"/>
        <end position="158"/>
    </location>
</feature>
<dbReference type="RefSeq" id="WP_206088916.1">
    <property type="nucleotide sequence ID" value="NZ_CP065053.1"/>
</dbReference>
<dbReference type="SMART" id="SM00387">
    <property type="entry name" value="HATPase_c"/>
    <property type="match status" value="1"/>
</dbReference>
<evidence type="ECO:0000259" key="2">
    <source>
        <dbReference type="PROSITE" id="PS50109"/>
    </source>
</evidence>
<keyword evidence="4" id="KW-1185">Reference proteome</keyword>
<feature type="transmembrane region" description="Helical" evidence="1">
    <location>
        <begin position="32"/>
        <end position="53"/>
    </location>
</feature>
<dbReference type="PANTHER" id="PTHR34220:SF9">
    <property type="entry name" value="SIGNAL TRANSDUCTION HISTIDINE KINASE INTERNAL REGION DOMAIN-CONTAINING PROTEIN"/>
    <property type="match status" value="1"/>
</dbReference>
<dbReference type="Proteomes" id="UP000662888">
    <property type="component" value="Chromosome"/>
</dbReference>